<evidence type="ECO:0000313" key="5">
    <source>
        <dbReference type="Proteomes" id="UP001221413"/>
    </source>
</evidence>
<reference evidence="4" key="1">
    <citation type="submission" date="2023-01" db="EMBL/GenBank/DDBJ databases">
        <title>The chitinases involved in constricting ring structure development in the nematode-trapping fungus Drechslerella dactyloides.</title>
        <authorList>
            <person name="Wang R."/>
            <person name="Zhang L."/>
            <person name="Tang P."/>
            <person name="Li S."/>
            <person name="Liang L."/>
        </authorList>
    </citation>
    <scope>NUCLEOTIDE SEQUENCE</scope>
    <source>
        <strain evidence="4">YMF1.00031</strain>
    </source>
</reference>
<evidence type="ECO:0000256" key="1">
    <source>
        <dbReference type="SAM" id="MobiDB-lite"/>
    </source>
</evidence>
<keyword evidence="3" id="KW-0732">Signal</keyword>
<keyword evidence="2" id="KW-0472">Membrane</keyword>
<evidence type="ECO:0000256" key="3">
    <source>
        <dbReference type="SAM" id="SignalP"/>
    </source>
</evidence>
<comment type="caution">
    <text evidence="4">The sequence shown here is derived from an EMBL/GenBank/DDBJ whole genome shotgun (WGS) entry which is preliminary data.</text>
</comment>
<feature type="signal peptide" evidence="3">
    <location>
        <begin position="1"/>
        <end position="30"/>
    </location>
</feature>
<keyword evidence="2" id="KW-1133">Transmembrane helix</keyword>
<gene>
    <name evidence="4" type="ORF">Dda_7551</name>
</gene>
<dbReference type="AlphaFoldDB" id="A0AAD6ISS5"/>
<dbReference type="EMBL" id="JAQGDS010000010">
    <property type="protein sequence ID" value="KAJ6257762.1"/>
    <property type="molecule type" value="Genomic_DNA"/>
</dbReference>
<sequence length="251" mass="28400">MPLPPVKNAMVLAYYLLFLSLSTSIAGVAARPSQESPPKTEEEKKKEWEDTKVFLETFCGIVGATVVFSIFLCCCIACGHRSDKRKQMRIERGHERRMNASRESASNTQATTDSAFSKFWRKCKFWQRRSDNGESTSDAQAATDGTRLHAIYSWWHWIWRRGNNSQASTADAEAATDDTPLREMNSRWRRRRETERDVLPPYKSIASSSETLNSPLLDSAAPMDQVATIMVDTQTGAILPSEPAPAYKRQR</sequence>
<organism evidence="4 5">
    <name type="scientific">Drechslerella dactyloides</name>
    <name type="common">Nematode-trapping fungus</name>
    <name type="synonym">Arthrobotrys dactyloides</name>
    <dbReference type="NCBI Taxonomy" id="74499"/>
    <lineage>
        <taxon>Eukaryota</taxon>
        <taxon>Fungi</taxon>
        <taxon>Dikarya</taxon>
        <taxon>Ascomycota</taxon>
        <taxon>Pezizomycotina</taxon>
        <taxon>Orbiliomycetes</taxon>
        <taxon>Orbiliales</taxon>
        <taxon>Orbiliaceae</taxon>
        <taxon>Drechslerella</taxon>
    </lineage>
</organism>
<dbReference type="Proteomes" id="UP001221413">
    <property type="component" value="Unassembled WGS sequence"/>
</dbReference>
<evidence type="ECO:0000313" key="4">
    <source>
        <dbReference type="EMBL" id="KAJ6257762.1"/>
    </source>
</evidence>
<feature type="chain" id="PRO_5042096721" evidence="3">
    <location>
        <begin position="31"/>
        <end position="251"/>
    </location>
</feature>
<feature type="compositionally biased region" description="Basic and acidic residues" evidence="1">
    <location>
        <begin position="90"/>
        <end position="100"/>
    </location>
</feature>
<evidence type="ECO:0000256" key="2">
    <source>
        <dbReference type="SAM" id="Phobius"/>
    </source>
</evidence>
<keyword evidence="5" id="KW-1185">Reference proteome</keyword>
<feature type="transmembrane region" description="Helical" evidence="2">
    <location>
        <begin position="54"/>
        <end position="79"/>
    </location>
</feature>
<accession>A0AAD6ISS5</accession>
<name>A0AAD6ISS5_DREDA</name>
<protein>
    <submittedName>
        <fullName evidence="4">Uncharacterized protein</fullName>
    </submittedName>
</protein>
<feature type="region of interest" description="Disordered" evidence="1">
    <location>
        <begin position="90"/>
        <end position="109"/>
    </location>
</feature>
<keyword evidence="2" id="KW-0812">Transmembrane</keyword>
<proteinExistence type="predicted"/>